<dbReference type="PROSITE" id="PS51892">
    <property type="entry name" value="SUBTILASE"/>
    <property type="match status" value="1"/>
</dbReference>
<sequence>MTWRSRFITLGSAGALVIGLGQAAPATAGTPGAASAAPGIPGERHTVTLLTGDVVQVEGQPGGRQVAQVVPGAGRESIRFRQDEVDGKLSVIPSDAMPYLQSNRLDKALFNVTDLIAQGYADEQSGSLPLIARYSDRISVAAVPSLAATEPGPELPSLHGRAVREEKRRAGEFWKAFGGPQIMAGGVERISLDRKVRASLDRSVPQIGAPQAWAAGFDGTGTTVAVLDTGYDATHPDLAGKVVGSANFTPSPDTSDKFGHGTHVAATIAGTGAAAGGTRKGVAPGAKLIVGKVLDDTGSGEFSWILQGMEWAAASGAKVVNLSLGGGPTDGTDDLSVGLNEISARTGTLFVVAAGNDGEEGASTVGTPGSADAALTVGAVDRQEALAPFSSRGPRVGDLAVKPDITAPGVGIVAARAAGTSMGTPVDQYYTAASGTSMATPHVAGAAAILAQRYPQWTGQQLKDGLASTAKAANGLSVFEQGGGRVDVAAAAAHTGVYATGTLNLGPLNDTSGPIRKTVTYTNTTSASASLPLQLDLRRPDGGTAGDAVRPDKSTVDVPAGGSATVTITVDSARLVRGNYTGRLVAGGVHTTLGLVKEAPKHKLTVKGIGRDGKGTMYGMTLRGEDDRFDAVGDIFGSYTFEVGEGAYYIHGSTHDGLAPDEETTHVILPEFEVTKDMTVVLDARKAVPVEIQTPRPAVQNGILSYFTHREFGSRRITDYGMDFDGTRRVYVTPTERVKKGTLEFGTRWQMTAPMLTSTVLPSFDLQAELFYYGSSPVFSGVRWLRVVPVTDYRRVDVRGKIALVAPDENSYDVEKAAADAAKAGAAMVVITSPAGWSTYTKWRPQGDRLPIPTALITRDQGKRLAERAARVWTSLLLCGMPVSPYLYDVEQVTKDRVPDRVVHRVTDRNSATVITGYRKTGAAEWAKEQRFSWRPWETYAVNQYQRFMPTGRVREEVVTADDTIWQHRVKHYYSWDEMNPLNGGMVDAPRTYQPGRESTENWFAPVVRPAIPKGLQSSRSGDGMSLRVPEFVDAEATHYAFTEGEIDSTPDQEVARLYQDGRLLKEAPVAWGAFPVSPDPATYRLDLSVSRTTPNWQFGTHTDTSWTFRSQRPAAGQDQLLPLLQLDYGVPTDLANKAPAGRRTAIDLTARHQDGLAGPKVERMTASVSYDDGRTWTNLRLVNQGQGRFRAVVDHPRLDRTNGFVALRVRAVDAGGNSVEQTVLRAYGLA</sequence>
<feature type="region of interest" description="Disordered" evidence="7">
    <location>
        <begin position="536"/>
        <end position="560"/>
    </location>
</feature>
<dbReference type="PANTHER" id="PTHR43399:SF4">
    <property type="entry name" value="CELL WALL-ASSOCIATED PROTEASE"/>
    <property type="match status" value="1"/>
</dbReference>
<gene>
    <name evidence="11" type="ORF">EV192_117133</name>
</gene>
<evidence type="ECO:0000256" key="3">
    <source>
        <dbReference type="ARBA" id="ARBA00022801"/>
    </source>
</evidence>
<dbReference type="OrthoDB" id="9795680at2"/>
<dbReference type="Pfam" id="PF02225">
    <property type="entry name" value="PA"/>
    <property type="match status" value="1"/>
</dbReference>
<dbReference type="PIRSF" id="PIRSF037852">
    <property type="entry name" value="Subtilisin_rel_SAV5721"/>
    <property type="match status" value="1"/>
</dbReference>
<dbReference type="PRINTS" id="PR00723">
    <property type="entry name" value="SUBTILISIN"/>
</dbReference>
<evidence type="ECO:0000256" key="1">
    <source>
        <dbReference type="ARBA" id="ARBA00011073"/>
    </source>
</evidence>
<dbReference type="AlphaFoldDB" id="A0A4R2IQ65"/>
<keyword evidence="2 6" id="KW-0645">Protease</keyword>
<organism evidence="11 12">
    <name type="scientific">Actinocrispum wychmicini</name>
    <dbReference type="NCBI Taxonomy" id="1213861"/>
    <lineage>
        <taxon>Bacteria</taxon>
        <taxon>Bacillati</taxon>
        <taxon>Actinomycetota</taxon>
        <taxon>Actinomycetes</taxon>
        <taxon>Pseudonocardiales</taxon>
        <taxon>Pseudonocardiaceae</taxon>
        <taxon>Actinocrispum</taxon>
    </lineage>
</organism>
<dbReference type="SUPFAM" id="SSF52743">
    <property type="entry name" value="Subtilisin-like"/>
    <property type="match status" value="1"/>
</dbReference>
<dbReference type="InterPro" id="IPR036852">
    <property type="entry name" value="Peptidase_S8/S53_dom_sf"/>
</dbReference>
<dbReference type="InterPro" id="IPR003137">
    <property type="entry name" value="PA_domain"/>
</dbReference>
<evidence type="ECO:0000256" key="5">
    <source>
        <dbReference type="PIRSR" id="PIRSR615500-1"/>
    </source>
</evidence>
<protein>
    <submittedName>
        <fullName evidence="11">Subtilisin family serine protease</fullName>
    </submittedName>
</protein>
<keyword evidence="3 6" id="KW-0378">Hydrolase</keyword>
<evidence type="ECO:0000256" key="6">
    <source>
        <dbReference type="PROSITE-ProRule" id="PRU01240"/>
    </source>
</evidence>
<evidence type="ECO:0000256" key="4">
    <source>
        <dbReference type="ARBA" id="ARBA00022825"/>
    </source>
</evidence>
<dbReference type="GO" id="GO:0004252">
    <property type="term" value="F:serine-type endopeptidase activity"/>
    <property type="evidence" value="ECO:0007669"/>
    <property type="project" value="UniProtKB-UniRule"/>
</dbReference>
<feature type="active site" description="Charge relay system" evidence="5 6">
    <location>
        <position position="260"/>
    </location>
</feature>
<feature type="active site" description="Charge relay system" evidence="5 6">
    <location>
        <position position="437"/>
    </location>
</feature>
<keyword evidence="12" id="KW-1185">Reference proteome</keyword>
<feature type="signal peptide" evidence="8">
    <location>
        <begin position="1"/>
        <end position="28"/>
    </location>
</feature>
<dbReference type="InterPro" id="IPR051048">
    <property type="entry name" value="Peptidase_S8/S53_subtilisin"/>
</dbReference>
<evidence type="ECO:0000256" key="7">
    <source>
        <dbReference type="SAM" id="MobiDB-lite"/>
    </source>
</evidence>
<dbReference type="GO" id="GO:0006508">
    <property type="term" value="P:proteolysis"/>
    <property type="evidence" value="ECO:0007669"/>
    <property type="project" value="UniProtKB-KW"/>
</dbReference>
<accession>A0A4R2IQ65</accession>
<reference evidence="11 12" key="1">
    <citation type="submission" date="2019-03" db="EMBL/GenBank/DDBJ databases">
        <title>Genomic Encyclopedia of Type Strains, Phase IV (KMG-IV): sequencing the most valuable type-strain genomes for metagenomic binning, comparative biology and taxonomic classification.</title>
        <authorList>
            <person name="Goeker M."/>
        </authorList>
    </citation>
    <scope>NUCLEOTIDE SEQUENCE [LARGE SCALE GENOMIC DNA]</scope>
    <source>
        <strain evidence="11 12">DSM 45934</strain>
    </source>
</reference>
<dbReference type="Proteomes" id="UP000295680">
    <property type="component" value="Unassembled WGS sequence"/>
</dbReference>
<dbReference type="InterPro" id="IPR017296">
    <property type="entry name" value="Peptidase_S8A_SAM-P45"/>
</dbReference>
<feature type="domain" description="PA" evidence="10">
    <location>
        <begin position="790"/>
        <end position="865"/>
    </location>
</feature>
<evidence type="ECO:0000259" key="10">
    <source>
        <dbReference type="Pfam" id="PF02225"/>
    </source>
</evidence>
<keyword evidence="8" id="KW-0732">Signal</keyword>
<evidence type="ECO:0000313" key="11">
    <source>
        <dbReference type="EMBL" id="TCO47393.1"/>
    </source>
</evidence>
<dbReference type="RefSeq" id="WP_132125683.1">
    <property type="nucleotide sequence ID" value="NZ_SLWS01000017.1"/>
</dbReference>
<comment type="caution">
    <text evidence="11">The sequence shown here is derived from an EMBL/GenBank/DDBJ whole genome shotgun (WGS) entry which is preliminary data.</text>
</comment>
<dbReference type="InterPro" id="IPR000209">
    <property type="entry name" value="Peptidase_S8/S53_dom"/>
</dbReference>
<dbReference type="Gene3D" id="3.40.630.10">
    <property type="entry name" value="Zn peptidases"/>
    <property type="match status" value="1"/>
</dbReference>
<dbReference type="InterPro" id="IPR015500">
    <property type="entry name" value="Peptidase_S8_subtilisin-rel"/>
</dbReference>
<keyword evidence="4 6" id="KW-0720">Serine protease</keyword>
<dbReference type="PROSITE" id="PS00138">
    <property type="entry name" value="SUBTILASE_SER"/>
    <property type="match status" value="1"/>
</dbReference>
<dbReference type="EMBL" id="SLWS01000017">
    <property type="protein sequence ID" value="TCO47393.1"/>
    <property type="molecule type" value="Genomic_DNA"/>
</dbReference>
<dbReference type="Gene3D" id="3.40.50.200">
    <property type="entry name" value="Peptidase S8/S53 domain"/>
    <property type="match status" value="1"/>
</dbReference>
<name>A0A4R2IQ65_9PSEU</name>
<evidence type="ECO:0000256" key="8">
    <source>
        <dbReference type="SAM" id="SignalP"/>
    </source>
</evidence>
<evidence type="ECO:0000313" key="12">
    <source>
        <dbReference type="Proteomes" id="UP000295680"/>
    </source>
</evidence>
<feature type="domain" description="Peptidase S8/S53" evidence="9">
    <location>
        <begin position="219"/>
        <end position="482"/>
    </location>
</feature>
<dbReference type="PANTHER" id="PTHR43399">
    <property type="entry name" value="SUBTILISIN-RELATED"/>
    <property type="match status" value="1"/>
</dbReference>
<feature type="active site" description="Charge relay system" evidence="5 6">
    <location>
        <position position="228"/>
    </location>
</feature>
<proteinExistence type="inferred from homology"/>
<feature type="chain" id="PRO_5039188095" evidence="8">
    <location>
        <begin position="29"/>
        <end position="1231"/>
    </location>
</feature>
<dbReference type="InterPro" id="IPR023828">
    <property type="entry name" value="Peptidase_S8_Ser-AS"/>
</dbReference>
<comment type="similarity">
    <text evidence="1 6">Belongs to the peptidase S8 family.</text>
</comment>
<dbReference type="Pfam" id="PF00082">
    <property type="entry name" value="Peptidase_S8"/>
    <property type="match status" value="1"/>
</dbReference>
<evidence type="ECO:0000256" key="2">
    <source>
        <dbReference type="ARBA" id="ARBA00022670"/>
    </source>
</evidence>
<dbReference type="Gene3D" id="3.50.30.30">
    <property type="match status" value="1"/>
</dbReference>
<evidence type="ECO:0000259" key="9">
    <source>
        <dbReference type="Pfam" id="PF00082"/>
    </source>
</evidence>